<dbReference type="InterPro" id="IPR050879">
    <property type="entry name" value="Acyltransferase_3"/>
</dbReference>
<evidence type="ECO:0000256" key="1">
    <source>
        <dbReference type="SAM" id="Phobius"/>
    </source>
</evidence>
<dbReference type="AlphaFoldDB" id="V9UYY7"/>
<dbReference type="PANTHER" id="PTHR23028:SF131">
    <property type="entry name" value="BLR2367 PROTEIN"/>
    <property type="match status" value="1"/>
</dbReference>
<dbReference type="GO" id="GO:0000271">
    <property type="term" value="P:polysaccharide biosynthetic process"/>
    <property type="evidence" value="ECO:0007669"/>
    <property type="project" value="TreeGrafter"/>
</dbReference>
<dbReference type="PATRIC" id="fig|1435058.3.peg.994"/>
<keyword evidence="1" id="KW-1133">Transmembrane helix</keyword>
<dbReference type="Proteomes" id="UP000018660">
    <property type="component" value="Chromosome"/>
</dbReference>
<dbReference type="GO" id="GO:0016020">
    <property type="term" value="C:membrane"/>
    <property type="evidence" value="ECO:0007669"/>
    <property type="project" value="TreeGrafter"/>
</dbReference>
<name>V9UYY7_9PSED</name>
<feature type="transmembrane region" description="Helical" evidence="1">
    <location>
        <begin position="206"/>
        <end position="224"/>
    </location>
</feature>
<dbReference type="InterPro" id="IPR002656">
    <property type="entry name" value="Acyl_transf_3_dom"/>
</dbReference>
<sequence>MSAPAAPAERLYTLDTLRGIAALSVVFWHWQHFFYAGDSPAGFEPSRQPFFAALTPLYQYGGLAVQLFFSISGFVFFWLFSTAIASRQASLRRFAVDRFSRLYPLHLLTFLLVAGLQLVYAAYHSSAFVYQYNDGYHALLNLLLAPAWGLEKGWSYNAPIWSVSIEVLLYASFFVICLAGRWRWLLAAAACGLGLLLYPGSYKIGSGLLCFYMGGLAYALLVQLRRWAGSGMALVATTGLAVAAWFYQVQVAASVDIYLVMCLCFPASLAMLAAAGMHWPGMMRSAAWVGDISYASYLLHFPLQVVFALVLDGLGFAREVFYQPWVMLLFFAVLVHLSLACHRWFERPAQRYLRTSWLAVPRKDSKQMPA</sequence>
<evidence type="ECO:0000313" key="4">
    <source>
        <dbReference type="Proteomes" id="UP000018660"/>
    </source>
</evidence>
<dbReference type="GO" id="GO:0016747">
    <property type="term" value="F:acyltransferase activity, transferring groups other than amino-acyl groups"/>
    <property type="evidence" value="ECO:0007669"/>
    <property type="project" value="InterPro"/>
</dbReference>
<feature type="transmembrane region" description="Helical" evidence="1">
    <location>
        <begin position="158"/>
        <end position="177"/>
    </location>
</feature>
<accession>V9UYY7</accession>
<keyword evidence="3" id="KW-0012">Acyltransferase</keyword>
<protein>
    <submittedName>
        <fullName evidence="3">Acyltransferase</fullName>
    </submittedName>
</protein>
<feature type="transmembrane region" description="Helical" evidence="1">
    <location>
        <begin position="102"/>
        <end position="123"/>
    </location>
</feature>
<dbReference type="HOGENOM" id="CLU_005679_2_1_6"/>
<feature type="domain" description="Acyltransferase 3" evidence="2">
    <location>
        <begin position="12"/>
        <end position="334"/>
    </location>
</feature>
<dbReference type="Pfam" id="PF01757">
    <property type="entry name" value="Acyl_transf_3"/>
    <property type="match status" value="1"/>
</dbReference>
<dbReference type="KEGG" id="pmot:X970_05030"/>
<feature type="transmembrane region" description="Helical" evidence="1">
    <location>
        <begin position="297"/>
        <end position="316"/>
    </location>
</feature>
<dbReference type="RefSeq" id="WP_024086459.1">
    <property type="nucleotide sequence ID" value="NC_023076.1"/>
</dbReference>
<feature type="transmembrane region" description="Helical" evidence="1">
    <location>
        <begin position="231"/>
        <end position="251"/>
    </location>
</feature>
<gene>
    <name evidence="3" type="ORF">X970_05030</name>
</gene>
<evidence type="ECO:0000259" key="2">
    <source>
        <dbReference type="Pfam" id="PF01757"/>
    </source>
</evidence>
<evidence type="ECO:0000313" key="3">
    <source>
        <dbReference type="EMBL" id="AHC86805.1"/>
    </source>
</evidence>
<feature type="transmembrane region" description="Helical" evidence="1">
    <location>
        <begin position="257"/>
        <end position="276"/>
    </location>
</feature>
<reference evidence="3 4" key="1">
    <citation type="submission" date="2013-12" db="EMBL/GenBank/DDBJ databases">
        <title>Complete Genomes of Pseudomonas monteilii SB3078 and SB3101, two Benzene, Toluene and Ethylbenzene Degrading Bacteria used for Bioaugmentation.</title>
        <authorList>
            <person name="Dueholm M.S."/>
            <person name="Albertsen M."/>
            <person name="D'Imperio S."/>
            <person name="Tale V.P."/>
            <person name="Lewis D."/>
            <person name="Nilsen P.H."/>
            <person name="Nielsen J.L."/>
        </authorList>
    </citation>
    <scope>NUCLEOTIDE SEQUENCE [LARGE SCALE GENOMIC DNA]</scope>
    <source>
        <strain evidence="3 4">SB3101</strain>
    </source>
</reference>
<keyword evidence="1" id="KW-0472">Membrane</keyword>
<keyword evidence="3" id="KW-0808">Transferase</keyword>
<feature type="transmembrane region" description="Helical" evidence="1">
    <location>
        <begin position="57"/>
        <end position="81"/>
    </location>
</feature>
<dbReference type="PANTHER" id="PTHR23028">
    <property type="entry name" value="ACETYLTRANSFERASE"/>
    <property type="match status" value="1"/>
</dbReference>
<feature type="transmembrane region" description="Helical" evidence="1">
    <location>
        <begin position="184"/>
        <end position="200"/>
    </location>
</feature>
<proteinExistence type="predicted"/>
<dbReference type="EMBL" id="CP006979">
    <property type="protein sequence ID" value="AHC86805.1"/>
    <property type="molecule type" value="Genomic_DNA"/>
</dbReference>
<feature type="transmembrane region" description="Helical" evidence="1">
    <location>
        <begin position="322"/>
        <end position="345"/>
    </location>
</feature>
<organism evidence="3 4">
    <name type="scientific">Pseudomonas monteilii SB3101</name>
    <dbReference type="NCBI Taxonomy" id="1435058"/>
    <lineage>
        <taxon>Bacteria</taxon>
        <taxon>Pseudomonadati</taxon>
        <taxon>Pseudomonadota</taxon>
        <taxon>Gammaproteobacteria</taxon>
        <taxon>Pseudomonadales</taxon>
        <taxon>Pseudomonadaceae</taxon>
        <taxon>Pseudomonas</taxon>
    </lineage>
</organism>
<keyword evidence="1" id="KW-0812">Transmembrane</keyword>